<evidence type="ECO:0000256" key="1">
    <source>
        <dbReference type="ARBA" id="ARBA00034120"/>
    </source>
</evidence>
<evidence type="ECO:0000313" key="3">
    <source>
        <dbReference type="EMBL" id="WXT99311.1"/>
    </source>
</evidence>
<dbReference type="AlphaFoldDB" id="A0AAU6PE73"/>
<accession>A0AAU6PE73</accession>
<dbReference type="Pfam" id="PF00078">
    <property type="entry name" value="RVT_1"/>
    <property type="match status" value="1"/>
</dbReference>
<name>A0AAU6PE73_9GAMM</name>
<comment type="similarity">
    <text evidence="1">Belongs to the bacterial reverse transcriptase family.</text>
</comment>
<dbReference type="PANTHER" id="PTHR34047">
    <property type="entry name" value="NUCLEAR INTRON MATURASE 1, MITOCHONDRIAL-RELATED"/>
    <property type="match status" value="1"/>
</dbReference>
<dbReference type="InterPro" id="IPR051083">
    <property type="entry name" value="GrpII_Intron_Splice-Mob/Def"/>
</dbReference>
<dbReference type="CDD" id="cd01651">
    <property type="entry name" value="RT_G2_intron"/>
    <property type="match status" value="1"/>
</dbReference>
<gene>
    <name evidence="3" type="ORF">Ctma_0007</name>
</gene>
<dbReference type="EMBL" id="CP138327">
    <property type="protein sequence ID" value="WXT99311.1"/>
    <property type="molecule type" value="Genomic_DNA"/>
</dbReference>
<proteinExistence type="inferred from homology"/>
<reference evidence="3" key="1">
    <citation type="submission" date="2023-10" db="EMBL/GenBank/DDBJ databases">
        <title>The first scallop-associated chemosynthetic bacterial symbiont.</title>
        <authorList>
            <person name="Lin Y.-T."/>
            <person name="Sun J."/>
            <person name="Ip J.C.-H."/>
            <person name="He X."/>
            <person name="Gao Z.-M."/>
            <person name="Perez M."/>
            <person name="Xu T."/>
            <person name="Qian P.-Y."/>
            <person name="Qiu J.-W."/>
        </authorList>
    </citation>
    <scope>NUCLEOTIDE SEQUENCE</scope>
    <source>
        <strain evidence="3">Gill1</strain>
    </source>
</reference>
<dbReference type="PROSITE" id="PS50878">
    <property type="entry name" value="RT_POL"/>
    <property type="match status" value="1"/>
</dbReference>
<organism evidence="3">
    <name type="scientific">Catillopecten margaritatus gill symbiont</name>
    <dbReference type="NCBI Taxonomy" id="3083288"/>
    <lineage>
        <taxon>Bacteria</taxon>
        <taxon>Pseudomonadati</taxon>
        <taxon>Pseudomonadota</taxon>
        <taxon>Gammaproteobacteria</taxon>
        <taxon>sulfur-oxidizing symbionts</taxon>
    </lineage>
</organism>
<dbReference type="InterPro" id="IPR043502">
    <property type="entry name" value="DNA/RNA_pol_sf"/>
</dbReference>
<evidence type="ECO:0000259" key="2">
    <source>
        <dbReference type="PROSITE" id="PS50878"/>
    </source>
</evidence>
<sequence>MPQDRELLLEKLFEAYYSTRENKRNTHSCAEYEVNYEGHLIALCDRLLDKTYQPKRSICFISFYPVQREIFAANFEDRIIHHLIFNAINPIFERLFIHDSYSCRKNKGTSYGIKRAKRFARAVSDNYTKEAYILKLDIRGYFMNINKQTLCRQVFDVLDKYKHEIVFNFDFLRRIIKLVIFHDPVNNVLVKGKRSDWQGLPRDKSLFHAKSDTGLPIGNLTSQLFGNIYLHGMDKFVKYQLGFKYYGRYVDDFLLFSTDKQKLVKSIGQIADYLQGVGLEIHPKKIYLQSIKHGFKFLGVFILPHRVTIDRRTRSSFYHALRKDFSSNEDFVASVNSYLGYMNNYDSFRLRRKLLFDPSLTFKMKFTANSNLSKVSVCSAR</sequence>
<dbReference type="PANTHER" id="PTHR34047:SF8">
    <property type="entry name" value="PROTEIN YKFC"/>
    <property type="match status" value="1"/>
</dbReference>
<protein>
    <recommendedName>
        <fullName evidence="2">Reverse transcriptase domain-containing protein</fullName>
    </recommendedName>
</protein>
<feature type="domain" description="Reverse transcriptase" evidence="2">
    <location>
        <begin position="1"/>
        <end position="302"/>
    </location>
</feature>
<dbReference type="SUPFAM" id="SSF56672">
    <property type="entry name" value="DNA/RNA polymerases"/>
    <property type="match status" value="1"/>
</dbReference>
<dbReference type="InterPro" id="IPR000477">
    <property type="entry name" value="RT_dom"/>
</dbReference>